<dbReference type="AlphaFoldDB" id="A0A927BHQ4"/>
<accession>A0A927BHQ4</accession>
<protein>
    <submittedName>
        <fullName evidence="1">Uncharacterized protein</fullName>
    </submittedName>
</protein>
<proteinExistence type="predicted"/>
<evidence type="ECO:0000313" key="1">
    <source>
        <dbReference type="EMBL" id="MBD2770359.1"/>
    </source>
</evidence>
<dbReference type="RefSeq" id="WP_191007169.1">
    <property type="nucleotide sequence ID" value="NZ_JACXAD010000035.1"/>
</dbReference>
<reference evidence="1" key="1">
    <citation type="submission" date="2020-09" db="EMBL/GenBank/DDBJ databases">
        <authorList>
            <person name="Kim M.K."/>
        </authorList>
    </citation>
    <scope>NUCLEOTIDE SEQUENCE</scope>
    <source>
        <strain evidence="1">BT664</strain>
    </source>
</reference>
<gene>
    <name evidence="1" type="ORF">IC235_20930</name>
</gene>
<name>A0A927BHQ4_9BACT</name>
<comment type="caution">
    <text evidence="1">The sequence shown here is derived from an EMBL/GenBank/DDBJ whole genome shotgun (WGS) entry which is preliminary data.</text>
</comment>
<evidence type="ECO:0000313" key="2">
    <source>
        <dbReference type="Proteomes" id="UP000612233"/>
    </source>
</evidence>
<dbReference type="Proteomes" id="UP000612233">
    <property type="component" value="Unassembled WGS sequence"/>
</dbReference>
<dbReference type="EMBL" id="JACXAD010000035">
    <property type="protein sequence ID" value="MBD2770359.1"/>
    <property type="molecule type" value="Genomic_DNA"/>
</dbReference>
<organism evidence="1 2">
    <name type="scientific">Hymenobacter montanus</name>
    <dbReference type="NCBI Taxonomy" id="2771359"/>
    <lineage>
        <taxon>Bacteria</taxon>
        <taxon>Pseudomonadati</taxon>
        <taxon>Bacteroidota</taxon>
        <taxon>Cytophagia</taxon>
        <taxon>Cytophagales</taxon>
        <taxon>Hymenobacteraceae</taxon>
        <taxon>Hymenobacter</taxon>
    </lineage>
</organism>
<keyword evidence="2" id="KW-1185">Reference proteome</keyword>
<sequence length="233" mass="27243">MSSTVLHQAFRYHCLERIAAAEPSAGRDIHAFVQWYVWSQFLTEAEQYTPDDFSSEAEAQEVLKWIVQSTQVYCQQHYARRVPRAIQEADDRLVQSFIDQAGEQATALLQTAATRVDTPPVPFRRVLTQPEYREVWSTFQDKWGKQRSGLYMDLPIDALTKHLLQRGDTRLYYLHPFAHLQSYTLAAEWLNKMFSYDDGYWIALDFSWYILADGNGYPKVGGQWLEEWLKHHG</sequence>